<gene>
    <name evidence="2" type="ORF">LUZ61_014607</name>
</gene>
<dbReference type="InterPro" id="IPR016135">
    <property type="entry name" value="UBQ-conjugating_enzyme/RWD"/>
</dbReference>
<protein>
    <recommendedName>
        <fullName evidence="1">UBC core domain-containing protein</fullName>
    </recommendedName>
</protein>
<dbReference type="SUPFAM" id="SSF54495">
    <property type="entry name" value="UBC-like"/>
    <property type="match status" value="1"/>
</dbReference>
<evidence type="ECO:0000313" key="2">
    <source>
        <dbReference type="EMBL" id="KAJ3685443.1"/>
    </source>
</evidence>
<dbReference type="PANTHER" id="PTHR24067">
    <property type="entry name" value="UBIQUITIN-CONJUGATING ENZYME E2"/>
    <property type="match status" value="1"/>
</dbReference>
<dbReference type="Proteomes" id="UP001210211">
    <property type="component" value="Unassembled WGS sequence"/>
</dbReference>
<dbReference type="Gene3D" id="3.10.110.10">
    <property type="entry name" value="Ubiquitin Conjugating Enzyme"/>
    <property type="match status" value="1"/>
</dbReference>
<dbReference type="PROSITE" id="PS50127">
    <property type="entry name" value="UBC_2"/>
    <property type="match status" value="1"/>
</dbReference>
<evidence type="ECO:0000313" key="3">
    <source>
        <dbReference type="Proteomes" id="UP001210211"/>
    </source>
</evidence>
<dbReference type="InterPro" id="IPR050113">
    <property type="entry name" value="Ub_conjugating_enzyme"/>
</dbReference>
<dbReference type="EMBL" id="JAMRDG010000002">
    <property type="protein sequence ID" value="KAJ3685443.1"/>
    <property type="molecule type" value="Genomic_DNA"/>
</dbReference>
<proteinExistence type="predicted"/>
<name>A0AAD5WEK3_9POAL</name>
<feature type="domain" description="UBC core" evidence="1">
    <location>
        <begin position="4"/>
        <end position="153"/>
    </location>
</feature>
<accession>A0AAD5WEK3</accession>
<dbReference type="Pfam" id="PF00179">
    <property type="entry name" value="UQ_con"/>
    <property type="match status" value="1"/>
</dbReference>
<reference evidence="2 3" key="1">
    <citation type="journal article" date="2022" name="Cell">
        <title>Repeat-based holocentromeres influence genome architecture and karyotype evolution.</title>
        <authorList>
            <person name="Hofstatter P.G."/>
            <person name="Thangavel G."/>
            <person name="Lux T."/>
            <person name="Neumann P."/>
            <person name="Vondrak T."/>
            <person name="Novak P."/>
            <person name="Zhang M."/>
            <person name="Costa L."/>
            <person name="Castellani M."/>
            <person name="Scott A."/>
            <person name="Toegelov H."/>
            <person name="Fuchs J."/>
            <person name="Mata-Sucre Y."/>
            <person name="Dias Y."/>
            <person name="Vanzela A.L.L."/>
            <person name="Huettel B."/>
            <person name="Almeida C.C.S."/>
            <person name="Simkova H."/>
            <person name="Souza G."/>
            <person name="Pedrosa-Harand A."/>
            <person name="Macas J."/>
            <person name="Mayer K.F.X."/>
            <person name="Houben A."/>
            <person name="Marques A."/>
        </authorList>
    </citation>
    <scope>NUCLEOTIDE SEQUENCE [LARGE SCALE GENOMIC DNA]</scope>
    <source>
        <strain evidence="2">RhyTen1mFocal</strain>
    </source>
</reference>
<sequence>MAKCAQLRLMTDLKAIRNEPPEGCSASPDSDNNLFDWRATIFGPYETPWEGGVFGLHLRFGNNYPNEPPSVRFTSKVFHPNVCEHGIPCMDIIKDAWSPCHNVSTILISIQTRTQKTLQIQMLLNYSNMIYLHITRESGAVHKYQLDCPRFLW</sequence>
<evidence type="ECO:0000259" key="1">
    <source>
        <dbReference type="PROSITE" id="PS50127"/>
    </source>
</evidence>
<dbReference type="AlphaFoldDB" id="A0AAD5WEK3"/>
<dbReference type="InterPro" id="IPR000608">
    <property type="entry name" value="UBC"/>
</dbReference>
<keyword evidence="3" id="KW-1185">Reference proteome</keyword>
<organism evidence="2 3">
    <name type="scientific">Rhynchospora tenuis</name>
    <dbReference type="NCBI Taxonomy" id="198213"/>
    <lineage>
        <taxon>Eukaryota</taxon>
        <taxon>Viridiplantae</taxon>
        <taxon>Streptophyta</taxon>
        <taxon>Embryophyta</taxon>
        <taxon>Tracheophyta</taxon>
        <taxon>Spermatophyta</taxon>
        <taxon>Magnoliopsida</taxon>
        <taxon>Liliopsida</taxon>
        <taxon>Poales</taxon>
        <taxon>Cyperaceae</taxon>
        <taxon>Cyperoideae</taxon>
        <taxon>Rhynchosporeae</taxon>
        <taxon>Rhynchospora</taxon>
    </lineage>
</organism>
<comment type="caution">
    <text evidence="2">The sequence shown here is derived from an EMBL/GenBank/DDBJ whole genome shotgun (WGS) entry which is preliminary data.</text>
</comment>
<dbReference type="SMART" id="SM00212">
    <property type="entry name" value="UBCc"/>
    <property type="match status" value="1"/>
</dbReference>